<evidence type="ECO:0000256" key="5">
    <source>
        <dbReference type="ARBA" id="ARBA00022729"/>
    </source>
</evidence>
<dbReference type="PANTHER" id="PTHR11311:SF30">
    <property type="entry name" value="SPONDIN-LIKE TSP1 DOMAIN-CONTAINING PROTEIN"/>
    <property type="match status" value="1"/>
</dbReference>
<name>A0ABQ7Q1R0_PLUXY</name>
<organism evidence="11 12">
    <name type="scientific">Plutella xylostella</name>
    <name type="common">Diamondback moth</name>
    <name type="synonym">Plutella maculipennis</name>
    <dbReference type="NCBI Taxonomy" id="51655"/>
    <lineage>
        <taxon>Eukaryota</taxon>
        <taxon>Metazoa</taxon>
        <taxon>Ecdysozoa</taxon>
        <taxon>Arthropoda</taxon>
        <taxon>Hexapoda</taxon>
        <taxon>Insecta</taxon>
        <taxon>Pterygota</taxon>
        <taxon>Neoptera</taxon>
        <taxon>Endopterygota</taxon>
        <taxon>Lepidoptera</taxon>
        <taxon>Glossata</taxon>
        <taxon>Ditrysia</taxon>
        <taxon>Yponomeutoidea</taxon>
        <taxon>Plutellidae</taxon>
        <taxon>Plutella</taxon>
    </lineage>
</organism>
<feature type="chain" id="PRO_5045160079" description="Spondin domain-containing protein" evidence="9">
    <location>
        <begin position="24"/>
        <end position="394"/>
    </location>
</feature>
<evidence type="ECO:0000256" key="9">
    <source>
        <dbReference type="SAM" id="SignalP"/>
    </source>
</evidence>
<dbReference type="InterPro" id="IPR044004">
    <property type="entry name" value="TSP1_spondin_dom"/>
</dbReference>
<evidence type="ECO:0000256" key="2">
    <source>
        <dbReference type="ARBA" id="ARBA00022525"/>
    </source>
</evidence>
<dbReference type="PROSITE" id="PS50092">
    <property type="entry name" value="TSP1"/>
    <property type="match status" value="1"/>
</dbReference>
<dbReference type="SUPFAM" id="SSF82895">
    <property type="entry name" value="TSP-1 type 1 repeat"/>
    <property type="match status" value="1"/>
</dbReference>
<evidence type="ECO:0000313" key="12">
    <source>
        <dbReference type="Proteomes" id="UP000823941"/>
    </source>
</evidence>
<evidence type="ECO:0000256" key="8">
    <source>
        <dbReference type="ARBA" id="ARBA00023180"/>
    </source>
</evidence>
<dbReference type="InterPro" id="IPR000884">
    <property type="entry name" value="TSP1_rpt"/>
</dbReference>
<evidence type="ECO:0000259" key="10">
    <source>
        <dbReference type="PROSITE" id="PS51020"/>
    </source>
</evidence>
<accession>A0ABQ7Q1R0</accession>
<sequence length="394" mass="43967">MAAQLRLAAILFFFASPFCFCAGCNVDTVAVYKVTLRTLWSEERFPKDYPKTWPKAQWAPLFGQSHNSSYTLHRVGVVSRPSVLQYTATGALPALVEEGEGRGEVYDQFSAPGLDPLDGGAASGLAFTSPRWETAPAAAVARLAPRAPAHPAAGFYYPELNTLPTIATVQFAKIKEYSSKELNELARKEVMARLKRKDLRKGIPKRLLEARRLAEEENKRLMENDEQEPVEEFTTKDSMEQLKDLEEDPIGTPRPNVPDNNVVVVTEAPKTTTTTTTTTTSTTTEPEFGANLRSMDDVMLAVARGRKLGLGRHLPRHFRSRLHHAVNKLTDIDCLVSPWGEWSACSATCGFGDKQRRRRVLRPPAPRGRACPPLVEREHCGNANSCFEFDYFDW</sequence>
<dbReference type="Proteomes" id="UP000823941">
    <property type="component" value="Chromosome 23"/>
</dbReference>
<feature type="domain" description="Spondin" evidence="10">
    <location>
        <begin position="20"/>
        <end position="249"/>
    </location>
</feature>
<keyword evidence="12" id="KW-1185">Reference proteome</keyword>
<comment type="caution">
    <text evidence="11">The sequence shown here is derived from an EMBL/GenBank/DDBJ whole genome shotgun (WGS) entry which is preliminary data.</text>
</comment>
<evidence type="ECO:0000256" key="3">
    <source>
        <dbReference type="ARBA" id="ARBA00022530"/>
    </source>
</evidence>
<dbReference type="EMBL" id="JAHIBW010000023">
    <property type="protein sequence ID" value="KAG7299157.1"/>
    <property type="molecule type" value="Genomic_DNA"/>
</dbReference>
<keyword evidence="5 9" id="KW-0732">Signal</keyword>
<dbReference type="InterPro" id="IPR051418">
    <property type="entry name" value="Spondin/Thrombospondin_T1"/>
</dbReference>
<evidence type="ECO:0000313" key="11">
    <source>
        <dbReference type="EMBL" id="KAG7299157.1"/>
    </source>
</evidence>
<dbReference type="InterPro" id="IPR038678">
    <property type="entry name" value="Spondin_N_sf"/>
</dbReference>
<dbReference type="Pfam" id="PF06468">
    <property type="entry name" value="Spond_N"/>
    <property type="match status" value="1"/>
</dbReference>
<dbReference type="InterPro" id="IPR009465">
    <property type="entry name" value="Spondin_N"/>
</dbReference>
<dbReference type="PANTHER" id="PTHR11311">
    <property type="entry name" value="SPONDIN"/>
    <property type="match status" value="1"/>
</dbReference>
<dbReference type="SMART" id="SM00209">
    <property type="entry name" value="TSP1"/>
    <property type="match status" value="1"/>
</dbReference>
<keyword evidence="8" id="KW-0325">Glycoprotein</keyword>
<dbReference type="InterPro" id="IPR036383">
    <property type="entry name" value="TSP1_rpt_sf"/>
</dbReference>
<proteinExistence type="predicted"/>
<dbReference type="Gene3D" id="2.20.100.10">
    <property type="entry name" value="Thrombospondin type-1 (TSP1) repeat"/>
    <property type="match status" value="1"/>
</dbReference>
<dbReference type="Pfam" id="PF19028">
    <property type="entry name" value="TSP1_spondin"/>
    <property type="match status" value="1"/>
</dbReference>
<keyword evidence="7" id="KW-1015">Disulfide bond</keyword>
<feature type="signal peptide" evidence="9">
    <location>
        <begin position="1"/>
        <end position="23"/>
    </location>
</feature>
<keyword evidence="4" id="KW-0479">Metal-binding</keyword>
<gene>
    <name evidence="11" type="ORF">JYU34_017696</name>
</gene>
<evidence type="ECO:0000256" key="7">
    <source>
        <dbReference type="ARBA" id="ARBA00023157"/>
    </source>
</evidence>
<keyword evidence="6" id="KW-0130">Cell adhesion</keyword>
<evidence type="ECO:0000256" key="4">
    <source>
        <dbReference type="ARBA" id="ARBA00022723"/>
    </source>
</evidence>
<comment type="subcellular location">
    <subcellularLocation>
        <location evidence="1">Secreted</location>
        <location evidence="1">Extracellular space</location>
        <location evidence="1">Extracellular matrix</location>
    </subcellularLocation>
</comment>
<dbReference type="PROSITE" id="PS51020">
    <property type="entry name" value="SPONDIN"/>
    <property type="match status" value="1"/>
</dbReference>
<keyword evidence="2" id="KW-0964">Secreted</keyword>
<evidence type="ECO:0000256" key="6">
    <source>
        <dbReference type="ARBA" id="ARBA00022889"/>
    </source>
</evidence>
<reference evidence="11 12" key="1">
    <citation type="submission" date="2021-06" db="EMBL/GenBank/DDBJ databases">
        <title>A haploid diamondback moth (Plutella xylostella L.) genome assembly resolves 31 chromosomes and identifies a diamide resistance mutation.</title>
        <authorList>
            <person name="Ward C.M."/>
            <person name="Perry K.D."/>
            <person name="Baker G."/>
            <person name="Powis K."/>
            <person name="Heckel D.G."/>
            <person name="Baxter S.W."/>
        </authorList>
    </citation>
    <scope>NUCLEOTIDE SEQUENCE [LARGE SCALE GENOMIC DNA]</scope>
    <source>
        <strain evidence="11 12">LV</strain>
        <tissue evidence="11">Single pupa</tissue>
    </source>
</reference>
<protein>
    <recommendedName>
        <fullName evidence="10">Spondin domain-containing protein</fullName>
    </recommendedName>
</protein>
<keyword evidence="3" id="KW-0272">Extracellular matrix</keyword>
<dbReference type="Gene3D" id="2.60.40.2130">
    <property type="entry name" value="F-spondin domain"/>
    <property type="match status" value="1"/>
</dbReference>
<evidence type="ECO:0000256" key="1">
    <source>
        <dbReference type="ARBA" id="ARBA00004498"/>
    </source>
</evidence>